<dbReference type="SUPFAM" id="SSF56925">
    <property type="entry name" value="OMPA-like"/>
    <property type="match status" value="1"/>
</dbReference>
<reference evidence="3 4" key="1">
    <citation type="submission" date="2020-10" db="EMBL/GenBank/DDBJ databases">
        <title>Complete genome of Cruoricapor ignavus strain M1214 isolated from the blood culture of a febrile patient.</title>
        <authorList>
            <person name="Guglielmino C.J.D."/>
        </authorList>
    </citation>
    <scope>NUCLEOTIDE SEQUENCE [LARGE SCALE GENOMIC DNA]</scope>
    <source>
        <strain evidence="3 4">M1214</strain>
    </source>
</reference>
<protein>
    <submittedName>
        <fullName evidence="3">PorT family protein</fullName>
    </submittedName>
</protein>
<feature type="chain" id="PRO_5032552030" evidence="1">
    <location>
        <begin position="19"/>
        <end position="221"/>
    </location>
</feature>
<proteinExistence type="predicted"/>
<organism evidence="3 4">
    <name type="scientific">Cruoricaptor ignavus</name>
    <dbReference type="NCBI Taxonomy" id="1118202"/>
    <lineage>
        <taxon>Bacteria</taxon>
        <taxon>Pseudomonadati</taxon>
        <taxon>Bacteroidota</taxon>
        <taxon>Flavobacteriia</taxon>
        <taxon>Flavobacteriales</taxon>
        <taxon>Weeksellaceae</taxon>
        <taxon>Cruoricaptor</taxon>
    </lineage>
</organism>
<feature type="signal peptide" evidence="1">
    <location>
        <begin position="1"/>
        <end position="18"/>
    </location>
</feature>
<dbReference type="Pfam" id="PF13568">
    <property type="entry name" value="OMP_b-brl_2"/>
    <property type="match status" value="1"/>
</dbReference>
<dbReference type="RefSeq" id="WP_193440203.1">
    <property type="nucleotide sequence ID" value="NZ_CP063145.1"/>
</dbReference>
<evidence type="ECO:0000256" key="1">
    <source>
        <dbReference type="SAM" id="SignalP"/>
    </source>
</evidence>
<evidence type="ECO:0000313" key="3">
    <source>
        <dbReference type="EMBL" id="QOR74137.1"/>
    </source>
</evidence>
<dbReference type="Proteomes" id="UP000593605">
    <property type="component" value="Chromosome"/>
</dbReference>
<dbReference type="InterPro" id="IPR011250">
    <property type="entry name" value="OMP/PagP_B-barrel"/>
</dbReference>
<name>A0A7M1T4A4_9FLAO</name>
<dbReference type="InterPro" id="IPR025665">
    <property type="entry name" value="Beta-barrel_OMP_2"/>
</dbReference>
<evidence type="ECO:0000313" key="4">
    <source>
        <dbReference type="Proteomes" id="UP000593605"/>
    </source>
</evidence>
<gene>
    <name evidence="3" type="ORF">IMZ16_01450</name>
</gene>
<accession>A0A7M1T4A4</accession>
<keyword evidence="1" id="KW-0732">Signal</keyword>
<dbReference type="EMBL" id="CP063145">
    <property type="protein sequence ID" value="QOR74137.1"/>
    <property type="molecule type" value="Genomic_DNA"/>
</dbReference>
<dbReference type="KEGG" id="civ:IMZ16_01450"/>
<feature type="domain" description="Outer membrane protein beta-barrel" evidence="2">
    <location>
        <begin position="18"/>
        <end position="193"/>
    </location>
</feature>
<dbReference type="AlphaFoldDB" id="A0A7M1T4A4"/>
<sequence>MKKLFLGAAVAASSIAFAQTYGNQPIKDGARADTGFGVKAGLNVSSMSGDTWTDKKAKPGFYAGVFYKAPIAEGFSVQPELIYTQYGTRSKFTSNLLNNTTEYNLNLGYIAVPVMFQYNFVDEFFIEAGPEFGFMVNANSKVKNSNDNIPNGERVELKTDDFNKFNFGIGIGLGYYFIPELGISARYVAGLNNPLDQDNDKWGSDAKSKNGTFQVGLNYRF</sequence>
<evidence type="ECO:0000259" key="2">
    <source>
        <dbReference type="Pfam" id="PF13568"/>
    </source>
</evidence>